<dbReference type="EMBL" id="GBXM01048172">
    <property type="protein sequence ID" value="JAH60405.1"/>
    <property type="molecule type" value="Transcribed_RNA"/>
</dbReference>
<name>A0A0E9T7K6_ANGAN</name>
<reference evidence="1" key="2">
    <citation type="journal article" date="2015" name="Fish Shellfish Immunol.">
        <title>Early steps in the European eel (Anguilla anguilla)-Vibrio vulnificus interaction in the gills: Role of the RtxA13 toxin.</title>
        <authorList>
            <person name="Callol A."/>
            <person name="Pajuelo D."/>
            <person name="Ebbesson L."/>
            <person name="Teles M."/>
            <person name="MacKenzie S."/>
            <person name="Amaro C."/>
        </authorList>
    </citation>
    <scope>NUCLEOTIDE SEQUENCE</scope>
</reference>
<dbReference type="AlphaFoldDB" id="A0A0E9T7K6"/>
<protein>
    <submittedName>
        <fullName evidence="1">Uncharacterized protein</fullName>
    </submittedName>
</protein>
<sequence>MKLVMRETHNPSLDLFGAI</sequence>
<accession>A0A0E9T7K6</accession>
<organism evidence="1">
    <name type="scientific">Anguilla anguilla</name>
    <name type="common">European freshwater eel</name>
    <name type="synonym">Muraena anguilla</name>
    <dbReference type="NCBI Taxonomy" id="7936"/>
    <lineage>
        <taxon>Eukaryota</taxon>
        <taxon>Metazoa</taxon>
        <taxon>Chordata</taxon>
        <taxon>Craniata</taxon>
        <taxon>Vertebrata</taxon>
        <taxon>Euteleostomi</taxon>
        <taxon>Actinopterygii</taxon>
        <taxon>Neopterygii</taxon>
        <taxon>Teleostei</taxon>
        <taxon>Anguilliformes</taxon>
        <taxon>Anguillidae</taxon>
        <taxon>Anguilla</taxon>
    </lineage>
</organism>
<dbReference type="EMBL" id="GBXM01058903">
    <property type="protein sequence ID" value="JAH49674.1"/>
    <property type="molecule type" value="Transcribed_RNA"/>
</dbReference>
<evidence type="ECO:0000313" key="1">
    <source>
        <dbReference type="EMBL" id="JAH49674.1"/>
    </source>
</evidence>
<reference evidence="1" key="1">
    <citation type="submission" date="2014-11" db="EMBL/GenBank/DDBJ databases">
        <authorList>
            <person name="Amaro Gonzalez C."/>
        </authorList>
    </citation>
    <scope>NUCLEOTIDE SEQUENCE</scope>
</reference>
<proteinExistence type="predicted"/>